<sequence>MKIPDRITVSSRRRFIRQSGALFAAFAFPFRLIEYLKSNPMETHTHFDIIIVGGSYSGLAAGMALGRSLRKVLIIDSNKPCNRQTPYSHNFITQDGKPPAEIAATARQQVEKYDTVHFFSGLATSGSKTSDGFEIGVASGETFHAKKVIFATGIHDIMPDIEGYAECWGISVLHCPYCHGYEVRNEKTGILANGDQGFEFTALISNWTKDLTLFTNGKSTLTKQQAATLAKRNIRVNEDIIDRLEHNNGHLTHIVFKSGTIAPMTALYAHSTFEQHCHIPETLGCEITSEGYIKTDPLQKTSIPGIYACGDNTTKLRTVSNAVAMGTFAGMVANKEMVLEGFK</sequence>
<evidence type="ECO:0000259" key="3">
    <source>
        <dbReference type="Pfam" id="PF07992"/>
    </source>
</evidence>
<reference evidence="4 5" key="1">
    <citation type="submission" date="2019-04" db="EMBL/GenBank/DDBJ databases">
        <title>Flavobacterium sp. strain DS2-A Genome sequencing and assembly.</title>
        <authorList>
            <person name="Kim I."/>
        </authorList>
    </citation>
    <scope>NUCLEOTIDE SEQUENCE [LARGE SCALE GENOMIC DNA]</scope>
    <source>
        <strain evidence="4 5">DS2-A</strain>
    </source>
</reference>
<dbReference type="PANTHER" id="PTHR48105">
    <property type="entry name" value="THIOREDOXIN REDUCTASE 1-RELATED-RELATED"/>
    <property type="match status" value="1"/>
</dbReference>
<proteinExistence type="predicted"/>
<dbReference type="RefSeq" id="WP_135526342.1">
    <property type="nucleotide sequence ID" value="NZ_SRLH01000004.1"/>
</dbReference>
<comment type="caution">
    <text evidence="4">The sequence shown here is derived from an EMBL/GenBank/DDBJ whole genome shotgun (WGS) entry which is preliminary data.</text>
</comment>
<keyword evidence="2" id="KW-0560">Oxidoreductase</keyword>
<organism evidence="4 5">
    <name type="scientific">Flavobacterium humi</name>
    <dbReference type="NCBI Taxonomy" id="2562683"/>
    <lineage>
        <taxon>Bacteria</taxon>
        <taxon>Pseudomonadati</taxon>
        <taxon>Bacteroidota</taxon>
        <taxon>Flavobacteriia</taxon>
        <taxon>Flavobacteriales</taxon>
        <taxon>Flavobacteriaceae</taxon>
        <taxon>Flavobacterium</taxon>
    </lineage>
</organism>
<dbReference type="Pfam" id="PF07992">
    <property type="entry name" value="Pyr_redox_2"/>
    <property type="match status" value="1"/>
</dbReference>
<dbReference type="InterPro" id="IPR036188">
    <property type="entry name" value="FAD/NAD-bd_sf"/>
</dbReference>
<accession>A0A4Z0L855</accession>
<dbReference type="InterPro" id="IPR050097">
    <property type="entry name" value="Ferredoxin-NADP_redctase_2"/>
</dbReference>
<dbReference type="PRINTS" id="PR00469">
    <property type="entry name" value="PNDRDTASEII"/>
</dbReference>
<evidence type="ECO:0000256" key="1">
    <source>
        <dbReference type="ARBA" id="ARBA00022630"/>
    </source>
</evidence>
<evidence type="ECO:0000256" key="2">
    <source>
        <dbReference type="ARBA" id="ARBA00023002"/>
    </source>
</evidence>
<gene>
    <name evidence="4" type="ORF">E4635_09200</name>
</gene>
<keyword evidence="1" id="KW-0285">Flavoprotein</keyword>
<name>A0A4Z0L855_9FLAO</name>
<dbReference type="EMBL" id="SRLH01000004">
    <property type="protein sequence ID" value="TGD58172.1"/>
    <property type="molecule type" value="Genomic_DNA"/>
</dbReference>
<dbReference type="PRINTS" id="PR00368">
    <property type="entry name" value="FADPNR"/>
</dbReference>
<protein>
    <submittedName>
        <fullName evidence="4">NAD(P)/FAD-dependent oxidoreductase</fullName>
    </submittedName>
</protein>
<dbReference type="GO" id="GO:0016491">
    <property type="term" value="F:oxidoreductase activity"/>
    <property type="evidence" value="ECO:0007669"/>
    <property type="project" value="UniProtKB-KW"/>
</dbReference>
<dbReference type="Gene3D" id="3.50.50.60">
    <property type="entry name" value="FAD/NAD(P)-binding domain"/>
    <property type="match status" value="2"/>
</dbReference>
<feature type="domain" description="FAD/NAD(P)-binding" evidence="3">
    <location>
        <begin position="47"/>
        <end position="326"/>
    </location>
</feature>
<evidence type="ECO:0000313" key="5">
    <source>
        <dbReference type="Proteomes" id="UP000297407"/>
    </source>
</evidence>
<dbReference type="InterPro" id="IPR023753">
    <property type="entry name" value="FAD/NAD-binding_dom"/>
</dbReference>
<evidence type="ECO:0000313" key="4">
    <source>
        <dbReference type="EMBL" id="TGD58172.1"/>
    </source>
</evidence>
<keyword evidence="5" id="KW-1185">Reference proteome</keyword>
<dbReference type="SUPFAM" id="SSF51905">
    <property type="entry name" value="FAD/NAD(P)-binding domain"/>
    <property type="match status" value="1"/>
</dbReference>
<dbReference type="AlphaFoldDB" id="A0A4Z0L855"/>
<dbReference type="OrthoDB" id="9806179at2"/>
<dbReference type="Proteomes" id="UP000297407">
    <property type="component" value="Unassembled WGS sequence"/>
</dbReference>